<feature type="coiled-coil region" evidence="1">
    <location>
        <begin position="119"/>
        <end position="185"/>
    </location>
</feature>
<sequence length="795" mass="88006">MNPTQSDPAAAASTIARLEPAANQALQTAEQAITAVASRKSSGKDGKAAVKKIISGARQVLPILTVVSEVHPIAKGVIGIFAALVEMEANRQNNNLQIAVVYHSMTITMHTLRYLGALLDQVDEMVDDLQDTLSEMTRTMEEFGNLVNTYYRYSAKHAIFRILRSQEYKEQLQDINQTFVRLKDDMRMILEARTMISTFDTHEQVQTVSTNINTVIQMLGAIGAKEQKAEEYSKAHGGAGNIIQDDALLAKVAEILGEKLPPQIKAALRKDMQDILEHDRTQFKFALQAATDHIEESVARSEMAIIRHLDAGPHELIDDPDVKALWQGMPFLLPELHALTNKNGEPASKSDLLLMVALHEYFQRQYAIKKQETGSAPDDAWTLKYLAKVMYHPAIGNAIDEDGSGFVSVHELNHFLEKRPVKSWTVPETLVFWAVVWPQSNAFYYADIAHCLKTIRTLINRRKVTDAFKDYLEVLGYLDVVVGSLDDVEDEDGDGLTGLLDAYIEAKDAEIMTFLQETQYRISDTSTLEYIVGQRIELVLAPLLGHILMEHMNIIQGLPKGQQLDDERVGSMCETCASIFVAFYERFEELQRGWKQQKVDVHLYTDSFANGLFTAIHKADADGFSQLTGDVDEYDEVFSDEEEEDEESSEATTAADKTDQLLQMVSDLTAKMGGMEARLANMEKMLAGGGGQQAPAGQKARSGPNSNIAKAGKPVSGEMFGRGKASDGGGDDDDDDEAGIYNRGNGNPARYDDDDKDEENDNNDDANHNADEDADGNNSEGGNDGRRSEVDDDDY</sequence>
<evidence type="ECO:0000256" key="1">
    <source>
        <dbReference type="SAM" id="Coils"/>
    </source>
</evidence>
<comment type="caution">
    <text evidence="3">The sequence shown here is derived from an EMBL/GenBank/DDBJ whole genome shotgun (WGS) entry which is preliminary data.</text>
</comment>
<protein>
    <recommendedName>
        <fullName evidence="5">EF-hand domain-containing protein</fullName>
    </recommendedName>
</protein>
<dbReference type="EMBL" id="MU154521">
    <property type="protein sequence ID" value="KAF9502248.1"/>
    <property type="molecule type" value="Genomic_DNA"/>
</dbReference>
<keyword evidence="1" id="KW-0175">Coiled coil</keyword>
<evidence type="ECO:0000313" key="3">
    <source>
        <dbReference type="EMBL" id="KAF9502248.1"/>
    </source>
</evidence>
<gene>
    <name evidence="3" type="ORF">BDN71DRAFT_1500390</name>
</gene>
<dbReference type="AlphaFoldDB" id="A0A9P6A968"/>
<feature type="compositionally biased region" description="Acidic residues" evidence="2">
    <location>
        <begin position="729"/>
        <end position="738"/>
    </location>
</feature>
<evidence type="ECO:0000313" key="4">
    <source>
        <dbReference type="Proteomes" id="UP000807025"/>
    </source>
</evidence>
<feature type="compositionally biased region" description="Acidic residues" evidence="2">
    <location>
        <begin position="752"/>
        <end position="764"/>
    </location>
</feature>
<evidence type="ECO:0000256" key="2">
    <source>
        <dbReference type="SAM" id="MobiDB-lite"/>
    </source>
</evidence>
<keyword evidence="4" id="KW-1185">Reference proteome</keyword>
<accession>A0A9P6A968</accession>
<feature type="region of interest" description="Disordered" evidence="2">
    <location>
        <begin position="687"/>
        <end position="795"/>
    </location>
</feature>
<dbReference type="PROSITE" id="PS00018">
    <property type="entry name" value="EF_HAND_1"/>
    <property type="match status" value="1"/>
</dbReference>
<organism evidence="3 4">
    <name type="scientific">Pleurotus eryngii</name>
    <name type="common">Boletus of the steppes</name>
    <dbReference type="NCBI Taxonomy" id="5323"/>
    <lineage>
        <taxon>Eukaryota</taxon>
        <taxon>Fungi</taxon>
        <taxon>Dikarya</taxon>
        <taxon>Basidiomycota</taxon>
        <taxon>Agaricomycotina</taxon>
        <taxon>Agaricomycetes</taxon>
        <taxon>Agaricomycetidae</taxon>
        <taxon>Agaricales</taxon>
        <taxon>Pleurotineae</taxon>
        <taxon>Pleurotaceae</taxon>
        <taxon>Pleurotus</taxon>
    </lineage>
</organism>
<proteinExistence type="predicted"/>
<name>A0A9P6A968_PLEER</name>
<dbReference type="Proteomes" id="UP000807025">
    <property type="component" value="Unassembled WGS sequence"/>
</dbReference>
<dbReference type="OrthoDB" id="3222020at2759"/>
<dbReference type="InterPro" id="IPR018247">
    <property type="entry name" value="EF_Hand_1_Ca_BS"/>
</dbReference>
<evidence type="ECO:0008006" key="5">
    <source>
        <dbReference type="Google" id="ProtNLM"/>
    </source>
</evidence>
<reference evidence="3" key="1">
    <citation type="submission" date="2020-11" db="EMBL/GenBank/DDBJ databases">
        <authorList>
            <consortium name="DOE Joint Genome Institute"/>
            <person name="Ahrendt S."/>
            <person name="Riley R."/>
            <person name="Andreopoulos W."/>
            <person name="Labutti K."/>
            <person name="Pangilinan J."/>
            <person name="Ruiz-Duenas F.J."/>
            <person name="Barrasa J.M."/>
            <person name="Sanchez-Garcia M."/>
            <person name="Camarero S."/>
            <person name="Miyauchi S."/>
            <person name="Serrano A."/>
            <person name="Linde D."/>
            <person name="Babiker R."/>
            <person name="Drula E."/>
            <person name="Ayuso-Fernandez I."/>
            <person name="Pacheco R."/>
            <person name="Padilla G."/>
            <person name="Ferreira P."/>
            <person name="Barriuso J."/>
            <person name="Kellner H."/>
            <person name="Castanera R."/>
            <person name="Alfaro M."/>
            <person name="Ramirez L."/>
            <person name="Pisabarro A.G."/>
            <person name="Kuo A."/>
            <person name="Tritt A."/>
            <person name="Lipzen A."/>
            <person name="He G."/>
            <person name="Yan M."/>
            <person name="Ng V."/>
            <person name="Cullen D."/>
            <person name="Martin F."/>
            <person name="Rosso M.-N."/>
            <person name="Henrissat B."/>
            <person name="Hibbett D."/>
            <person name="Martinez A.T."/>
            <person name="Grigoriev I.V."/>
        </authorList>
    </citation>
    <scope>NUCLEOTIDE SEQUENCE</scope>
    <source>
        <strain evidence="3">ATCC 90797</strain>
    </source>
</reference>